<dbReference type="InterPro" id="IPR036779">
    <property type="entry name" value="LysM_dom_sf"/>
</dbReference>
<evidence type="ECO:0000256" key="1">
    <source>
        <dbReference type="SAM" id="MobiDB-lite"/>
    </source>
</evidence>
<feature type="region of interest" description="Disordered" evidence="1">
    <location>
        <begin position="65"/>
        <end position="105"/>
    </location>
</feature>
<feature type="signal peptide" evidence="2">
    <location>
        <begin position="1"/>
        <end position="21"/>
    </location>
</feature>
<dbReference type="SUPFAM" id="SSF54106">
    <property type="entry name" value="LysM domain"/>
    <property type="match status" value="1"/>
</dbReference>
<sequence>MLHVSRLLLIAALLGTPAVQAQSGSGKAALVYVVQPGDTLYHIATTRGLDIEELRRVNQLSSDELSVGQTLRLPSGSATPSTPSTPAPARTPSSPSPAPSTVPAISDTQLAGVSIRVPARLSMGDAFVVRLSGNRAGQARVRFPSEVGEDVHKPAETLTPIGAAGEYLVLGRVVLGKTTPLVYEVQVGSELMRGSIPVTGLDQKIQHLNLPASLTDKLKDPYRQSEEAAVEKAYARRTPQAWSRPFSPPLSSSAISSSFGQPRTYMAGGPVAYHYGIDFPSKVGTPVHAVNDGTVVIAGKYPVRGWLVGIDHGAGLVSLYFHQSKIMVKVGQHVTRGQVVGVVGTTGLSNGPHLHLEMRVRGEGTRPTLYFGKLWP</sequence>
<dbReference type="Gene3D" id="3.10.350.10">
    <property type="entry name" value="LysM domain"/>
    <property type="match status" value="1"/>
</dbReference>
<evidence type="ECO:0000313" key="4">
    <source>
        <dbReference type="EMBL" id="XBV85474.1"/>
    </source>
</evidence>
<dbReference type="Gene3D" id="2.70.70.10">
    <property type="entry name" value="Glucose Permease (Domain IIA)"/>
    <property type="match status" value="1"/>
</dbReference>
<dbReference type="SMART" id="SM00257">
    <property type="entry name" value="LysM"/>
    <property type="match status" value="1"/>
</dbReference>
<dbReference type="PANTHER" id="PTHR21666:SF287">
    <property type="entry name" value="CYTOPLASMIC MEMBRANE PROTEIN"/>
    <property type="match status" value="1"/>
</dbReference>
<dbReference type="Pfam" id="PF01551">
    <property type="entry name" value="Peptidase_M23"/>
    <property type="match status" value="1"/>
</dbReference>
<dbReference type="CDD" id="cd00118">
    <property type="entry name" value="LysM"/>
    <property type="match status" value="1"/>
</dbReference>
<dbReference type="KEGG" id="dsc:ABOD76_18880"/>
<protein>
    <submittedName>
        <fullName evidence="4">LysM peptidoglycan-binding domain-containing M23 family metallopeptidase</fullName>
    </submittedName>
</protein>
<organism evidence="4">
    <name type="scientific">Deinococcus sonorensis KR-87</name>
    <dbReference type="NCBI Taxonomy" id="694439"/>
    <lineage>
        <taxon>Bacteria</taxon>
        <taxon>Thermotogati</taxon>
        <taxon>Deinococcota</taxon>
        <taxon>Deinococci</taxon>
        <taxon>Deinococcales</taxon>
        <taxon>Deinococcaceae</taxon>
        <taxon>Deinococcus</taxon>
    </lineage>
</organism>
<dbReference type="PROSITE" id="PS51782">
    <property type="entry name" value="LYSM"/>
    <property type="match status" value="1"/>
</dbReference>
<dbReference type="InterPro" id="IPR050570">
    <property type="entry name" value="Cell_wall_metabolism_enzyme"/>
</dbReference>
<dbReference type="InterPro" id="IPR018392">
    <property type="entry name" value="LysM"/>
</dbReference>
<reference evidence="4" key="1">
    <citation type="submission" date="2024-06" db="EMBL/GenBank/DDBJ databases">
        <title>Draft Genome Sequence of Deinococcus sonorensis Type Strain KR-87, a Biofilm Producing Representative of the Genus Deinococcus.</title>
        <authorList>
            <person name="Boren L.S."/>
            <person name="Grosso R.A."/>
            <person name="Hugenberg-Cox A.N."/>
            <person name="Hill J.T.E."/>
            <person name="Albert C.M."/>
            <person name="Tuohy J.M."/>
        </authorList>
    </citation>
    <scope>NUCLEOTIDE SEQUENCE</scope>
    <source>
        <strain evidence="4">KR-87</strain>
    </source>
</reference>
<feature type="chain" id="PRO_5043784080" evidence="2">
    <location>
        <begin position="22"/>
        <end position="376"/>
    </location>
</feature>
<dbReference type="SUPFAM" id="SSF51261">
    <property type="entry name" value="Duplicated hybrid motif"/>
    <property type="match status" value="1"/>
</dbReference>
<name>A0AAU7UAH2_9DEIO</name>
<dbReference type="Pfam" id="PF01476">
    <property type="entry name" value="LysM"/>
    <property type="match status" value="1"/>
</dbReference>
<evidence type="ECO:0000259" key="3">
    <source>
        <dbReference type="PROSITE" id="PS51782"/>
    </source>
</evidence>
<evidence type="ECO:0000256" key="2">
    <source>
        <dbReference type="SAM" id="SignalP"/>
    </source>
</evidence>
<dbReference type="GO" id="GO:0004222">
    <property type="term" value="F:metalloendopeptidase activity"/>
    <property type="evidence" value="ECO:0007669"/>
    <property type="project" value="TreeGrafter"/>
</dbReference>
<dbReference type="EMBL" id="CP158299">
    <property type="protein sequence ID" value="XBV85474.1"/>
    <property type="molecule type" value="Genomic_DNA"/>
</dbReference>
<proteinExistence type="predicted"/>
<dbReference type="InterPro" id="IPR016047">
    <property type="entry name" value="M23ase_b-sheet_dom"/>
</dbReference>
<gene>
    <name evidence="4" type="ORF">ABOD76_18880</name>
</gene>
<dbReference type="RefSeq" id="WP_350243511.1">
    <property type="nucleotide sequence ID" value="NZ_CP158299.1"/>
</dbReference>
<keyword evidence="2" id="KW-0732">Signal</keyword>
<dbReference type="CDD" id="cd12797">
    <property type="entry name" value="M23_peptidase"/>
    <property type="match status" value="1"/>
</dbReference>
<feature type="domain" description="LysM" evidence="3">
    <location>
        <begin position="30"/>
        <end position="73"/>
    </location>
</feature>
<dbReference type="InterPro" id="IPR011055">
    <property type="entry name" value="Dup_hybrid_motif"/>
</dbReference>
<dbReference type="PANTHER" id="PTHR21666">
    <property type="entry name" value="PEPTIDASE-RELATED"/>
    <property type="match status" value="1"/>
</dbReference>
<feature type="compositionally biased region" description="Low complexity" evidence="1">
    <location>
        <begin position="74"/>
        <end position="93"/>
    </location>
</feature>
<dbReference type="AlphaFoldDB" id="A0AAU7UAH2"/>
<accession>A0AAU7UAH2</accession>